<dbReference type="SUPFAM" id="SSF51445">
    <property type="entry name" value="(Trans)glycosidases"/>
    <property type="match status" value="1"/>
</dbReference>
<dbReference type="AlphaFoldDB" id="A0A1C7D6Z0"/>
<dbReference type="KEGG" id="anh:A6F65_00908"/>
<dbReference type="InterPro" id="IPR036881">
    <property type="entry name" value="Glyco_hydro_3_C_sf"/>
</dbReference>
<dbReference type="InterPro" id="IPR017853">
    <property type="entry name" value="GH"/>
</dbReference>
<dbReference type="Gene3D" id="2.60.120.430">
    <property type="entry name" value="Galactose-binding lectin"/>
    <property type="match status" value="1"/>
</dbReference>
<evidence type="ECO:0000256" key="1">
    <source>
        <dbReference type="ARBA" id="ARBA00022801"/>
    </source>
</evidence>
<gene>
    <name evidence="6" type="primary">bglX_1</name>
    <name evidence="6" type="ORF">A6F65_00908</name>
</gene>
<dbReference type="Gene3D" id="3.20.20.300">
    <property type="entry name" value="Glycoside hydrolase, family 3, N-terminal domain"/>
    <property type="match status" value="1"/>
</dbReference>
<keyword evidence="6" id="KW-0326">Glycosidase</keyword>
<keyword evidence="7" id="KW-1185">Reference proteome</keyword>
<dbReference type="Pfam" id="PF18559">
    <property type="entry name" value="Exop_C"/>
    <property type="match status" value="1"/>
</dbReference>
<dbReference type="InterPro" id="IPR001764">
    <property type="entry name" value="Glyco_hydro_3_N"/>
</dbReference>
<dbReference type="InterPro" id="IPR002772">
    <property type="entry name" value="Glyco_hydro_3_C"/>
</dbReference>
<dbReference type="PANTHER" id="PTHR30620">
    <property type="entry name" value="PERIPLASMIC BETA-GLUCOSIDASE-RELATED"/>
    <property type="match status" value="1"/>
</dbReference>
<evidence type="ECO:0000259" key="5">
    <source>
        <dbReference type="Pfam" id="PF18559"/>
    </source>
</evidence>
<keyword evidence="2" id="KW-0732">Signal</keyword>
<dbReference type="Proteomes" id="UP000092698">
    <property type="component" value="Chromosome"/>
</dbReference>
<evidence type="ECO:0000259" key="4">
    <source>
        <dbReference type="Pfam" id="PF01915"/>
    </source>
</evidence>
<feature type="chain" id="PRO_5008884344" evidence="2">
    <location>
        <begin position="26"/>
        <end position="858"/>
    </location>
</feature>
<dbReference type="Pfam" id="PF00933">
    <property type="entry name" value="Glyco_hydro_3"/>
    <property type="match status" value="1"/>
</dbReference>
<dbReference type="InterPro" id="IPR041443">
    <property type="entry name" value="Exop_C"/>
</dbReference>
<reference evidence="6 7" key="1">
    <citation type="submission" date="2016-07" db="EMBL/GenBank/DDBJ databases">
        <title>Complete genome sequence of Altererythrobacter namhicola JCM 16345T, containing esterase-encoding genes.</title>
        <authorList>
            <person name="Cheng H."/>
            <person name="Wu Y.-H."/>
            <person name="Jian S.-L."/>
            <person name="Huo Y.-Y."/>
            <person name="Wang C.-S."/>
            <person name="Xu X.-W."/>
        </authorList>
    </citation>
    <scope>NUCLEOTIDE SEQUENCE [LARGE SCALE GENOMIC DNA]</scope>
    <source>
        <strain evidence="6 7">JCM 16345</strain>
    </source>
</reference>
<proteinExistence type="predicted"/>
<dbReference type="PANTHER" id="PTHR30620:SF77">
    <property type="entry name" value="LYSOSOMAL BETA GLUCOSIDASE-LIKE"/>
    <property type="match status" value="1"/>
</dbReference>
<dbReference type="STRING" id="645517.A6F65_00908"/>
<dbReference type="EC" id="3.2.1.21" evidence="6"/>
<dbReference type="PRINTS" id="PR00133">
    <property type="entry name" value="GLHYDRLASE3"/>
</dbReference>
<sequence length="858" mass="91137">MTRRAIRFALSTTAATLLAACATNAAMDGPMAERSYALPAADVALDLDKWPVIDSAIPAAADAATEARIDAVLSRMTVEEKVGQILQPEITNITPDEVREYNIGSVLNGGNGRPNKDMYAPASEWLKLADAYWTASTDKSDGGVGIPIIWGIDSVHGNNSYFGGTIFPHNIGLGAANDPDLMRRIGRVTAIETAAIGTDWTFAPALSIPRDDRWGRTYEGYSEGPEIAGRMGASLTLGLQGDPAGDFFPSGSIIATAKHMVADGGTAGGRDQGDAQVSEDVLRDIHWAPYAPTLEAGAQTVMASYSKWNGVRMHGHGPLLTTMMKDHAGFDGFVIGDFNGHALIPGCTAGDCPEALLAGVDMYMIPADWKELYNNLVVQVKDGTIPMSRLDDAVRRVLRVKFRAGLFDMPKPSARPYAGAEHIGTDEHKALAREAARKSAVLLKDDPSILPFPANSRVLVAGQGADNVPMLVGGWSMNWQGTGLTNKDFPGSTTVYSGLRQAMAPHGGTAELSVDGQYETKPDYAVVVFGETPYAEYQGDRESVIYAAPDSDSDLALLERLKADGIPVIAVFLSGRPLWVNPHLNASDAFVAAWLPGTQGGAGLADLLVSDGAGKARHDFTGRLSFSWPKLASQTALNQGNANYDPLFPVGYGLSLNSRRDVGMLSVDPGLSAEKLAAASNSVFFSDGRAIAPWRVYLGDAQNSRLKTEGDRFVTSPTGAVSFDSADRNRQEDTKIGRWSGTGEGSVFVLGYDTVDFGKRAENGEAVVVSMALLERPTANVTASFGTTRKSGTVDLTPALRRMAPGKYTEVSIPLACFADDSDLTTVDMPLRIATNGKLAVQLAGISIAPPRGITVEC</sequence>
<dbReference type="GO" id="GO:0008422">
    <property type="term" value="F:beta-glucosidase activity"/>
    <property type="evidence" value="ECO:0007669"/>
    <property type="project" value="UniProtKB-EC"/>
</dbReference>
<protein>
    <submittedName>
        <fullName evidence="6">Periplasmic beta-glucosidase</fullName>
        <ecNumber evidence="6">3.2.1.21</ecNumber>
    </submittedName>
</protein>
<feature type="domain" description="ExoP galactose-binding-like" evidence="5">
    <location>
        <begin position="692"/>
        <end position="848"/>
    </location>
</feature>
<feature type="domain" description="Glycoside hydrolase family 3 C-terminal" evidence="4">
    <location>
        <begin position="441"/>
        <end position="655"/>
    </location>
</feature>
<dbReference type="InterPro" id="IPR036962">
    <property type="entry name" value="Glyco_hydro_3_N_sf"/>
</dbReference>
<evidence type="ECO:0000256" key="2">
    <source>
        <dbReference type="SAM" id="SignalP"/>
    </source>
</evidence>
<dbReference type="InterPro" id="IPR051915">
    <property type="entry name" value="Cellulose_Degrad_GH3"/>
</dbReference>
<accession>A0A1C7D6Z0</accession>
<dbReference type="PATRIC" id="fig|645517.4.peg.901"/>
<evidence type="ECO:0000313" key="6">
    <source>
        <dbReference type="EMBL" id="ANU07218.1"/>
    </source>
</evidence>
<organism evidence="6 7">
    <name type="scientific">Paraurantiacibacter namhicola</name>
    <dbReference type="NCBI Taxonomy" id="645517"/>
    <lineage>
        <taxon>Bacteria</taxon>
        <taxon>Pseudomonadati</taxon>
        <taxon>Pseudomonadota</taxon>
        <taxon>Alphaproteobacteria</taxon>
        <taxon>Sphingomonadales</taxon>
        <taxon>Erythrobacteraceae</taxon>
        <taxon>Paraurantiacibacter</taxon>
    </lineage>
</organism>
<feature type="signal peptide" evidence="2">
    <location>
        <begin position="1"/>
        <end position="25"/>
    </location>
</feature>
<evidence type="ECO:0000259" key="3">
    <source>
        <dbReference type="Pfam" id="PF00933"/>
    </source>
</evidence>
<feature type="domain" description="Glycoside hydrolase family 3 N-terminal" evidence="3">
    <location>
        <begin position="77"/>
        <end position="400"/>
    </location>
</feature>
<keyword evidence="1 6" id="KW-0378">Hydrolase</keyword>
<dbReference type="SUPFAM" id="SSF52279">
    <property type="entry name" value="Beta-D-glucan exohydrolase, C-terminal domain"/>
    <property type="match status" value="1"/>
</dbReference>
<dbReference type="PROSITE" id="PS51257">
    <property type="entry name" value="PROKAR_LIPOPROTEIN"/>
    <property type="match status" value="1"/>
</dbReference>
<name>A0A1C7D6Z0_9SPHN</name>
<evidence type="ECO:0000313" key="7">
    <source>
        <dbReference type="Proteomes" id="UP000092698"/>
    </source>
</evidence>
<dbReference type="EMBL" id="CP016545">
    <property type="protein sequence ID" value="ANU07218.1"/>
    <property type="molecule type" value="Genomic_DNA"/>
</dbReference>
<dbReference type="Pfam" id="PF01915">
    <property type="entry name" value="Glyco_hydro_3_C"/>
    <property type="match status" value="1"/>
</dbReference>
<dbReference type="RefSeq" id="WP_067786318.1">
    <property type="nucleotide sequence ID" value="NZ_CP016545.1"/>
</dbReference>
<dbReference type="Gene3D" id="3.40.50.1700">
    <property type="entry name" value="Glycoside hydrolase family 3 C-terminal domain"/>
    <property type="match status" value="1"/>
</dbReference>
<dbReference type="GO" id="GO:0009251">
    <property type="term" value="P:glucan catabolic process"/>
    <property type="evidence" value="ECO:0007669"/>
    <property type="project" value="TreeGrafter"/>
</dbReference>